<dbReference type="Gene3D" id="3.40.50.12780">
    <property type="entry name" value="N-terminal domain of ligase-like"/>
    <property type="match status" value="1"/>
</dbReference>
<dbReference type="Pfam" id="PF00501">
    <property type="entry name" value="AMP-binding"/>
    <property type="match status" value="1"/>
</dbReference>
<reference evidence="7 8" key="1">
    <citation type="journal article" date="2006" name="Science">
        <title>The genome of black cottonwood, Populus trichocarpa (Torr. &amp; Gray).</title>
        <authorList>
            <person name="Tuskan G.A."/>
            <person name="Difazio S."/>
            <person name="Jansson S."/>
            <person name="Bohlmann J."/>
            <person name="Grigoriev I."/>
            <person name="Hellsten U."/>
            <person name="Putnam N."/>
            <person name="Ralph S."/>
            <person name="Rombauts S."/>
            <person name="Salamov A."/>
            <person name="Schein J."/>
            <person name="Sterck L."/>
            <person name="Aerts A."/>
            <person name="Bhalerao R.R."/>
            <person name="Bhalerao R.P."/>
            <person name="Blaudez D."/>
            <person name="Boerjan W."/>
            <person name="Brun A."/>
            <person name="Brunner A."/>
            <person name="Busov V."/>
            <person name="Campbell M."/>
            <person name="Carlson J."/>
            <person name="Chalot M."/>
            <person name="Chapman J."/>
            <person name="Chen G.L."/>
            <person name="Cooper D."/>
            <person name="Coutinho P.M."/>
            <person name="Couturier J."/>
            <person name="Covert S."/>
            <person name="Cronk Q."/>
            <person name="Cunningham R."/>
            <person name="Davis J."/>
            <person name="Degroeve S."/>
            <person name="Dejardin A."/>
            <person name="Depamphilis C."/>
            <person name="Detter J."/>
            <person name="Dirks B."/>
            <person name="Dubchak I."/>
            <person name="Duplessis S."/>
            <person name="Ehlting J."/>
            <person name="Ellis B."/>
            <person name="Gendler K."/>
            <person name="Goodstein D."/>
            <person name="Gribskov M."/>
            <person name="Grimwood J."/>
            <person name="Groover A."/>
            <person name="Gunter L."/>
            <person name="Hamberger B."/>
            <person name="Heinze B."/>
            <person name="Helariutta Y."/>
            <person name="Henrissat B."/>
            <person name="Holligan D."/>
            <person name="Holt R."/>
            <person name="Huang W."/>
            <person name="Islam-Faridi N."/>
            <person name="Jones S."/>
            <person name="Jones-Rhoades M."/>
            <person name="Jorgensen R."/>
            <person name="Joshi C."/>
            <person name="Kangasjarvi J."/>
            <person name="Karlsson J."/>
            <person name="Kelleher C."/>
            <person name="Kirkpatrick R."/>
            <person name="Kirst M."/>
            <person name="Kohler A."/>
            <person name="Kalluri U."/>
            <person name="Larimer F."/>
            <person name="Leebens-Mack J."/>
            <person name="Leple J.C."/>
            <person name="Locascio P."/>
            <person name="Lou Y."/>
            <person name="Lucas S."/>
            <person name="Martin F."/>
            <person name="Montanini B."/>
            <person name="Napoli C."/>
            <person name="Nelson D.R."/>
            <person name="Nelson C."/>
            <person name="Nieminen K."/>
            <person name="Nilsson O."/>
            <person name="Pereda V."/>
            <person name="Peter G."/>
            <person name="Philippe R."/>
            <person name="Pilate G."/>
            <person name="Poliakov A."/>
            <person name="Razumovskaya J."/>
            <person name="Richardson P."/>
            <person name="Rinaldi C."/>
            <person name="Ritland K."/>
            <person name="Rouze P."/>
            <person name="Ryaboy D."/>
            <person name="Schmutz J."/>
            <person name="Schrader J."/>
            <person name="Segerman B."/>
            <person name="Shin H."/>
            <person name="Siddiqui A."/>
            <person name="Sterky F."/>
            <person name="Terry A."/>
            <person name="Tsai C.J."/>
            <person name="Uberbacher E."/>
            <person name="Unneberg P."/>
            <person name="Vahala J."/>
            <person name="Wall K."/>
            <person name="Wessler S."/>
            <person name="Yang G."/>
            <person name="Yin T."/>
            <person name="Douglas C."/>
            <person name="Marra M."/>
            <person name="Sandberg G."/>
            <person name="Van de Peer Y."/>
            <person name="Rokhsar D."/>
        </authorList>
    </citation>
    <scope>NUCLEOTIDE SEQUENCE [LARGE SCALE GENOMIC DNA]</scope>
    <source>
        <strain evidence="8">cv. Nisqually</strain>
    </source>
</reference>
<dbReference type="Proteomes" id="UP000006729">
    <property type="component" value="Chromosome 13"/>
</dbReference>
<dbReference type="InterPro" id="IPR000873">
    <property type="entry name" value="AMP-dep_synth/lig_dom"/>
</dbReference>
<feature type="domain" description="AMP-dependent synthetase/ligase" evidence="6">
    <location>
        <begin position="21"/>
        <end position="241"/>
    </location>
</feature>
<accession>A0A2K1Y3J4</accession>
<protein>
    <recommendedName>
        <fullName evidence="6">AMP-dependent synthetase/ligase domain-containing protein</fullName>
    </recommendedName>
</protein>
<evidence type="ECO:0000256" key="3">
    <source>
        <dbReference type="ARBA" id="ARBA00022598"/>
    </source>
</evidence>
<keyword evidence="5" id="KW-0067">ATP-binding</keyword>
<dbReference type="PROSITE" id="PS00455">
    <property type="entry name" value="AMP_BINDING"/>
    <property type="match status" value="1"/>
</dbReference>
<dbReference type="PANTHER" id="PTHR43859">
    <property type="entry name" value="ACYL-ACTIVATING ENZYME"/>
    <property type="match status" value="1"/>
</dbReference>
<evidence type="ECO:0000313" key="7">
    <source>
        <dbReference type="EMBL" id="PNT07589.1"/>
    </source>
</evidence>
<evidence type="ECO:0000259" key="6">
    <source>
        <dbReference type="Pfam" id="PF00501"/>
    </source>
</evidence>
<dbReference type="InterPro" id="IPR042099">
    <property type="entry name" value="ANL_N_sf"/>
</dbReference>
<evidence type="ECO:0000256" key="5">
    <source>
        <dbReference type="ARBA" id="ARBA00022840"/>
    </source>
</evidence>
<dbReference type="EMBL" id="CM009302">
    <property type="protein sequence ID" value="PNT07589.1"/>
    <property type="molecule type" value="Genomic_DNA"/>
</dbReference>
<evidence type="ECO:0000256" key="2">
    <source>
        <dbReference type="ARBA" id="ARBA00006432"/>
    </source>
</evidence>
<comment type="subcellular location">
    <subcellularLocation>
        <location evidence="1">Cytoplasm</location>
        <location evidence="1">Cytosol</location>
    </subcellularLocation>
</comment>
<keyword evidence="4" id="KW-0547">Nucleotide-binding</keyword>
<dbReference type="InParanoid" id="A0A2K1Y3J4"/>
<evidence type="ECO:0000256" key="4">
    <source>
        <dbReference type="ARBA" id="ARBA00022741"/>
    </source>
</evidence>
<sequence>MDELKPSPVNSTPLTPIAFLERAAIAYADCPSIIYNDTTYTWSQTNRRCLEVASSLSSYGIETGHVVSVLAPNVPATYELQFAVPMAGAILHNINTRLDARNVCILLRHSESKLVFVDYLSRELILEAVSLFPTDTKRPTLVLITDDAGADADQSSSASLTDHFSCSYEDMVDKGDPGFKWVQPQSEWDPVVLNYTSGTTSSPKGVVQSHRGIFIVSAAALIDWGVPKQPVYLWALPIFHSRRLN</sequence>
<dbReference type="InterPro" id="IPR020845">
    <property type="entry name" value="AMP-binding_CS"/>
</dbReference>
<name>A0A2K1Y3J4_POPTR</name>
<dbReference type="SUPFAM" id="SSF56801">
    <property type="entry name" value="Acetyl-CoA synthetase-like"/>
    <property type="match status" value="1"/>
</dbReference>
<dbReference type="GO" id="GO:0016874">
    <property type="term" value="F:ligase activity"/>
    <property type="evidence" value="ECO:0007669"/>
    <property type="project" value="UniProtKB-KW"/>
</dbReference>
<dbReference type="PANTHER" id="PTHR43859:SF57">
    <property type="entry name" value="ACYL-ACTIVATING ENZYME 8-RELATED"/>
    <property type="match status" value="1"/>
</dbReference>
<gene>
    <name evidence="7" type="ORF">POPTR_013G095700</name>
</gene>
<comment type="similarity">
    <text evidence="2">Belongs to the ATP-dependent AMP-binding enzyme family.</text>
</comment>
<organism evidence="7 8">
    <name type="scientific">Populus trichocarpa</name>
    <name type="common">Western balsam poplar</name>
    <name type="synonym">Populus balsamifera subsp. trichocarpa</name>
    <dbReference type="NCBI Taxonomy" id="3694"/>
    <lineage>
        <taxon>Eukaryota</taxon>
        <taxon>Viridiplantae</taxon>
        <taxon>Streptophyta</taxon>
        <taxon>Embryophyta</taxon>
        <taxon>Tracheophyta</taxon>
        <taxon>Spermatophyta</taxon>
        <taxon>Magnoliopsida</taxon>
        <taxon>eudicotyledons</taxon>
        <taxon>Gunneridae</taxon>
        <taxon>Pentapetalae</taxon>
        <taxon>rosids</taxon>
        <taxon>fabids</taxon>
        <taxon>Malpighiales</taxon>
        <taxon>Salicaceae</taxon>
        <taxon>Saliceae</taxon>
        <taxon>Populus</taxon>
    </lineage>
</organism>
<dbReference type="AlphaFoldDB" id="A0A2K1Y3J4"/>
<keyword evidence="3" id="KW-0436">Ligase</keyword>
<proteinExistence type="inferred from homology"/>
<dbReference type="GO" id="GO:0005829">
    <property type="term" value="C:cytosol"/>
    <property type="evidence" value="ECO:0007669"/>
    <property type="project" value="UniProtKB-SubCell"/>
</dbReference>
<dbReference type="GO" id="GO:0005524">
    <property type="term" value="F:ATP binding"/>
    <property type="evidence" value="ECO:0007669"/>
    <property type="project" value="UniProtKB-KW"/>
</dbReference>
<evidence type="ECO:0000256" key="1">
    <source>
        <dbReference type="ARBA" id="ARBA00004514"/>
    </source>
</evidence>
<evidence type="ECO:0000313" key="8">
    <source>
        <dbReference type="Proteomes" id="UP000006729"/>
    </source>
</evidence>
<dbReference type="STRING" id="3694.A0A2K1Y3J4"/>
<keyword evidence="8" id="KW-1185">Reference proteome</keyword>